<dbReference type="InterPro" id="IPR001731">
    <property type="entry name" value="ALAD"/>
</dbReference>
<dbReference type="InterPro" id="IPR030656">
    <property type="entry name" value="ALAD_AS"/>
</dbReference>
<evidence type="ECO:0000256" key="11">
    <source>
        <dbReference type="PIRSR" id="PIRSR001415-3"/>
    </source>
</evidence>
<dbReference type="EC" id="4.2.1.24" evidence="3 13"/>
<feature type="binding site" evidence="11">
    <location>
        <position position="130"/>
    </location>
    <ligand>
        <name>Zn(2+)</name>
        <dbReference type="ChEBI" id="CHEBI:29105"/>
        <note>catalytic</note>
    </ligand>
</feature>
<dbReference type="EMBL" id="CP131061">
    <property type="protein sequence ID" value="WNY27437.1"/>
    <property type="molecule type" value="Genomic_DNA"/>
</dbReference>
<feature type="active site" description="Schiff-base intermediate with substrate" evidence="9">
    <location>
        <position position="250"/>
    </location>
</feature>
<keyword evidence="7 13" id="KW-0627">Porphyrin biosynthesis</keyword>
<dbReference type="AlphaFoldDB" id="A0AA96VJ86"/>
<dbReference type="GeneID" id="89228661"/>
<comment type="subunit">
    <text evidence="13">Homooctamer.</text>
</comment>
<evidence type="ECO:0000256" key="8">
    <source>
        <dbReference type="ARBA" id="ARBA00047651"/>
    </source>
</evidence>
<evidence type="ECO:0000256" key="4">
    <source>
        <dbReference type="ARBA" id="ARBA00020771"/>
    </source>
</evidence>
<evidence type="ECO:0000256" key="9">
    <source>
        <dbReference type="PIRSR" id="PIRSR001415-1"/>
    </source>
</evidence>
<dbReference type="Pfam" id="PF00490">
    <property type="entry name" value="ALAD"/>
    <property type="match status" value="1"/>
</dbReference>
<dbReference type="GO" id="GO:0008270">
    <property type="term" value="F:zinc ion binding"/>
    <property type="evidence" value="ECO:0007669"/>
    <property type="project" value="TreeGrafter"/>
</dbReference>
<feature type="binding site" evidence="10">
    <location>
        <position position="315"/>
    </location>
    <ligand>
        <name>5-aminolevulinate</name>
        <dbReference type="ChEBI" id="CHEBI:356416"/>
        <label>2</label>
    </ligand>
</feature>
<keyword evidence="16" id="KW-1185">Reference proteome</keyword>
<feature type="active site" description="Schiff-base intermediate with substrate" evidence="9">
    <location>
        <position position="197"/>
    </location>
</feature>
<feature type="binding site" evidence="12">
    <location>
        <position position="235"/>
    </location>
    <ligand>
        <name>Mg(2+)</name>
        <dbReference type="ChEBI" id="CHEBI:18420"/>
    </ligand>
</feature>
<sequence length="330" mass="36815">MPFPIHRMRRLRTGLLREMTRENTLSISDLIYPFFVDENATKKIPVSSMPGVFRWPLSMAADAAKEAYDLKIPAVLIFGIPKNKDAAGTASYGDHDVVQEAVRRIKEKFGDKLLVITDLCMCEYTDHGHCGLVDMDTHEILNDRTLPILGKIAVSHAKAGADIVAPSGMMDGMIAAIREALDENGFKNTPIMSYSSKYASAFYGPFREAADSGFSFGDRSTYQMDPGNGNEAVRETQLDVLEGADILMVKPGMPYLDIVYRMKQEFQMPLAVYQVSGEYSMIMAAAKNGWLDEKRCFYESMLSMKRAGADLIITYYAKEIAEMLSDLSKK</sequence>
<proteinExistence type="inferred from homology"/>
<keyword evidence="11" id="KW-0862">Zinc</keyword>
<keyword evidence="12" id="KW-0460">Magnesium</keyword>
<reference evidence="15 16" key="1">
    <citation type="submission" date="2023-07" db="EMBL/GenBank/DDBJ databases">
        <title>Closed genome sequence of Methanosarcinaceae archaeon Am2.</title>
        <authorList>
            <person name="Poehlein A."/>
            <person name="Protasov E."/>
            <person name="Platt K."/>
            <person name="Reeh H."/>
            <person name="Daniel R."/>
            <person name="Brune A."/>
        </authorList>
    </citation>
    <scope>NUCLEOTIDE SEQUENCE [LARGE SCALE GENOMIC DNA]</scope>
    <source>
        <strain evidence="15 16">Am2</strain>
    </source>
</reference>
<evidence type="ECO:0000256" key="5">
    <source>
        <dbReference type="ARBA" id="ARBA00023133"/>
    </source>
</evidence>
<dbReference type="PROSITE" id="PS00169">
    <property type="entry name" value="D_ALA_DEHYDRATASE"/>
    <property type="match status" value="1"/>
</dbReference>
<dbReference type="RefSeq" id="WP_338097415.1">
    <property type="nucleotide sequence ID" value="NZ_CP131061.1"/>
</dbReference>
<protein>
    <recommendedName>
        <fullName evidence="4 13">Delta-aminolevulinic acid dehydratase</fullName>
        <ecNumber evidence="3 13">4.2.1.24</ecNumber>
    </recommendedName>
</protein>
<evidence type="ECO:0000256" key="14">
    <source>
        <dbReference type="RuleBase" id="RU004161"/>
    </source>
</evidence>
<evidence type="ECO:0000256" key="10">
    <source>
        <dbReference type="PIRSR" id="PIRSR001415-2"/>
    </source>
</evidence>
<dbReference type="PANTHER" id="PTHR11458:SF0">
    <property type="entry name" value="DELTA-AMINOLEVULINIC ACID DEHYDRATASE"/>
    <property type="match status" value="1"/>
</dbReference>
<gene>
    <name evidence="15" type="primary">hemB</name>
    <name evidence="15" type="ORF">MsAm2_12340</name>
</gene>
<feature type="binding site" evidence="11">
    <location>
        <position position="122"/>
    </location>
    <ligand>
        <name>Zn(2+)</name>
        <dbReference type="ChEBI" id="CHEBI:29105"/>
        <note>catalytic</note>
    </ligand>
</feature>
<dbReference type="GO" id="GO:0004655">
    <property type="term" value="F:porphobilinogen synthase activity"/>
    <property type="evidence" value="ECO:0007669"/>
    <property type="project" value="UniProtKB-EC"/>
</dbReference>
<dbReference type="FunFam" id="3.20.20.70:FF:000019">
    <property type="entry name" value="Delta-aminolevulinic acid dehydratase"/>
    <property type="match status" value="1"/>
</dbReference>
<comment type="similarity">
    <text evidence="2 14">Belongs to the ALAD family.</text>
</comment>
<keyword evidence="11" id="KW-0479">Metal-binding</keyword>
<dbReference type="CDD" id="cd00384">
    <property type="entry name" value="ALAD_PBGS"/>
    <property type="match status" value="1"/>
</dbReference>
<dbReference type="PRINTS" id="PR00144">
    <property type="entry name" value="DALDHYDRTASE"/>
</dbReference>
<dbReference type="NCBIfam" id="NF006762">
    <property type="entry name" value="PRK09283.1"/>
    <property type="match status" value="1"/>
</dbReference>
<evidence type="ECO:0000256" key="12">
    <source>
        <dbReference type="PIRSR" id="PIRSR001415-5"/>
    </source>
</evidence>
<dbReference type="GO" id="GO:0005829">
    <property type="term" value="C:cytosol"/>
    <property type="evidence" value="ECO:0007669"/>
    <property type="project" value="TreeGrafter"/>
</dbReference>
<evidence type="ECO:0000256" key="3">
    <source>
        <dbReference type="ARBA" id="ARBA00012053"/>
    </source>
</evidence>
<evidence type="ECO:0000256" key="13">
    <source>
        <dbReference type="RuleBase" id="RU000515"/>
    </source>
</evidence>
<dbReference type="PIRSF" id="PIRSF001415">
    <property type="entry name" value="Porphbilin_synth"/>
    <property type="match status" value="1"/>
</dbReference>
<evidence type="ECO:0000256" key="7">
    <source>
        <dbReference type="ARBA" id="ARBA00023244"/>
    </source>
</evidence>
<evidence type="ECO:0000313" key="16">
    <source>
        <dbReference type="Proteomes" id="UP001304970"/>
    </source>
</evidence>
<feature type="binding site" evidence="11">
    <location>
        <position position="120"/>
    </location>
    <ligand>
        <name>Zn(2+)</name>
        <dbReference type="ChEBI" id="CHEBI:29105"/>
        <note>catalytic</note>
    </ligand>
</feature>
<organism evidence="15 16">
    <name type="scientific">Methanolapillus ohkumae</name>
    <dbReference type="NCBI Taxonomy" id="3028298"/>
    <lineage>
        <taxon>Archaea</taxon>
        <taxon>Methanobacteriati</taxon>
        <taxon>Methanobacteriota</taxon>
        <taxon>Stenosarchaea group</taxon>
        <taxon>Methanomicrobia</taxon>
        <taxon>Methanosarcinales</taxon>
        <taxon>Methanosarcinaceae</taxon>
        <taxon>Methanolapillus</taxon>
    </lineage>
</organism>
<comment type="catalytic activity">
    <reaction evidence="8 13">
        <text>2 5-aminolevulinate = porphobilinogen + 2 H2O + H(+)</text>
        <dbReference type="Rhea" id="RHEA:24064"/>
        <dbReference type="ChEBI" id="CHEBI:15377"/>
        <dbReference type="ChEBI" id="CHEBI:15378"/>
        <dbReference type="ChEBI" id="CHEBI:58126"/>
        <dbReference type="ChEBI" id="CHEBI:356416"/>
        <dbReference type="EC" id="4.2.1.24"/>
    </reaction>
</comment>
<name>A0AA96VJ86_9EURY</name>
<evidence type="ECO:0000313" key="15">
    <source>
        <dbReference type="EMBL" id="WNY27437.1"/>
    </source>
</evidence>
<feature type="binding site" evidence="10">
    <location>
        <position position="219"/>
    </location>
    <ligand>
        <name>5-aminolevulinate</name>
        <dbReference type="ChEBI" id="CHEBI:356416"/>
        <label>1</label>
    </ligand>
</feature>
<keyword evidence="5" id="KW-0350">Heme biosynthesis</keyword>
<evidence type="ECO:0000256" key="6">
    <source>
        <dbReference type="ARBA" id="ARBA00023239"/>
    </source>
</evidence>
<dbReference type="PANTHER" id="PTHR11458">
    <property type="entry name" value="DELTA-AMINOLEVULINIC ACID DEHYDRATASE"/>
    <property type="match status" value="1"/>
</dbReference>
<evidence type="ECO:0000256" key="2">
    <source>
        <dbReference type="ARBA" id="ARBA00008055"/>
    </source>
</evidence>
<accession>A0AA96VJ86</accession>
<dbReference type="InterPro" id="IPR013785">
    <property type="entry name" value="Aldolase_TIM"/>
</dbReference>
<dbReference type="SUPFAM" id="SSF51569">
    <property type="entry name" value="Aldolase"/>
    <property type="match status" value="1"/>
</dbReference>
<keyword evidence="6 13" id="KW-0456">Lyase</keyword>
<comment type="pathway">
    <text evidence="1">Porphyrin-containing compound metabolism; protoporphyrin-IX biosynthesis; coproporphyrinogen-III from 5-aminolevulinate: step 1/4.</text>
</comment>
<dbReference type="Proteomes" id="UP001304970">
    <property type="component" value="Chromosome"/>
</dbReference>
<dbReference type="Gene3D" id="3.20.20.70">
    <property type="entry name" value="Aldolase class I"/>
    <property type="match status" value="1"/>
</dbReference>
<evidence type="ECO:0000256" key="1">
    <source>
        <dbReference type="ARBA" id="ARBA00004694"/>
    </source>
</evidence>
<feature type="binding site" evidence="10">
    <location>
        <position position="207"/>
    </location>
    <ligand>
        <name>5-aminolevulinate</name>
        <dbReference type="ChEBI" id="CHEBI:356416"/>
        <label>1</label>
    </ligand>
</feature>
<feature type="binding site" evidence="10">
    <location>
        <position position="276"/>
    </location>
    <ligand>
        <name>5-aminolevulinate</name>
        <dbReference type="ChEBI" id="CHEBI:356416"/>
        <label>2</label>
    </ligand>
</feature>
<dbReference type="GO" id="GO:0006783">
    <property type="term" value="P:heme biosynthetic process"/>
    <property type="evidence" value="ECO:0007669"/>
    <property type="project" value="UniProtKB-KW"/>
</dbReference>
<dbReference type="SMART" id="SM01004">
    <property type="entry name" value="ALAD"/>
    <property type="match status" value="1"/>
</dbReference>